<feature type="compositionally biased region" description="Polar residues" evidence="4">
    <location>
        <begin position="1"/>
        <end position="10"/>
    </location>
</feature>
<evidence type="ECO:0000256" key="3">
    <source>
        <dbReference type="PROSITE-ProRule" id="PRU00104"/>
    </source>
</evidence>
<evidence type="ECO:0000256" key="2">
    <source>
        <dbReference type="ARBA" id="ARBA00022786"/>
    </source>
</evidence>
<feature type="region of interest" description="Disordered" evidence="4">
    <location>
        <begin position="79"/>
        <end position="113"/>
    </location>
</feature>
<dbReference type="SMART" id="SM00119">
    <property type="entry name" value="HECTc"/>
    <property type="match status" value="1"/>
</dbReference>
<reference evidence="7" key="1">
    <citation type="submission" date="2018-06" db="EMBL/GenBank/DDBJ databases">
        <authorList>
            <person name="Guldener U."/>
        </authorList>
    </citation>
    <scope>NUCLEOTIDE SEQUENCE [LARGE SCALE GENOMIC DNA]</scope>
    <source>
        <strain evidence="7">UTAD17</strain>
    </source>
</reference>
<feature type="active site" description="Glycyl thioester intermediate" evidence="3">
    <location>
        <position position="1549"/>
    </location>
</feature>
<dbReference type="Gene3D" id="3.30.2160.10">
    <property type="entry name" value="Hect, E3 ligase catalytic domain"/>
    <property type="match status" value="1"/>
</dbReference>
<feature type="compositionally biased region" description="Acidic residues" evidence="4">
    <location>
        <begin position="82"/>
        <end position="94"/>
    </location>
</feature>
<organism evidence="6 7">
    <name type="scientific">Saccharomycodes ludwigii</name>
    <dbReference type="NCBI Taxonomy" id="36035"/>
    <lineage>
        <taxon>Eukaryota</taxon>
        <taxon>Fungi</taxon>
        <taxon>Dikarya</taxon>
        <taxon>Ascomycota</taxon>
        <taxon>Saccharomycotina</taxon>
        <taxon>Saccharomycetes</taxon>
        <taxon>Saccharomycodales</taxon>
        <taxon>Saccharomycodaceae</taxon>
        <taxon>Saccharomycodes</taxon>
    </lineage>
</organism>
<evidence type="ECO:0000313" key="6">
    <source>
        <dbReference type="EMBL" id="SSD60068.1"/>
    </source>
</evidence>
<dbReference type="GO" id="GO:0061630">
    <property type="term" value="F:ubiquitin protein ligase activity"/>
    <property type="evidence" value="ECO:0007669"/>
    <property type="project" value="InterPro"/>
</dbReference>
<dbReference type="SUPFAM" id="SSF56204">
    <property type="entry name" value="Hect, E3 ligase catalytic domain"/>
    <property type="match status" value="1"/>
</dbReference>
<evidence type="ECO:0000259" key="5">
    <source>
        <dbReference type="PROSITE" id="PS50237"/>
    </source>
</evidence>
<name>A0A376B5V5_9ASCO</name>
<evidence type="ECO:0000256" key="4">
    <source>
        <dbReference type="SAM" id="MobiDB-lite"/>
    </source>
</evidence>
<protein>
    <recommendedName>
        <fullName evidence="5">HECT domain-containing protein</fullName>
    </recommendedName>
</protein>
<dbReference type="PANTHER" id="PTHR45670">
    <property type="entry name" value="E3 UBIQUITIN-PROTEIN LIGASE TRIP12"/>
    <property type="match status" value="1"/>
</dbReference>
<dbReference type="PROSITE" id="PS50237">
    <property type="entry name" value="HECT"/>
    <property type="match status" value="1"/>
</dbReference>
<evidence type="ECO:0000256" key="1">
    <source>
        <dbReference type="ARBA" id="ARBA00022679"/>
    </source>
</evidence>
<dbReference type="EMBL" id="UFAJ01000263">
    <property type="protein sequence ID" value="SSD60068.1"/>
    <property type="molecule type" value="Genomic_DNA"/>
</dbReference>
<keyword evidence="1" id="KW-0808">Transferase</keyword>
<dbReference type="InterPro" id="IPR000569">
    <property type="entry name" value="HECT_dom"/>
</dbReference>
<accession>A0A376B5V5</accession>
<dbReference type="SUPFAM" id="SSF48371">
    <property type="entry name" value="ARM repeat"/>
    <property type="match status" value="1"/>
</dbReference>
<dbReference type="VEuPathDB" id="FungiDB:SCODWIG_01829"/>
<feature type="region of interest" description="Disordered" evidence="4">
    <location>
        <begin position="1"/>
        <end position="54"/>
    </location>
</feature>
<dbReference type="InterPro" id="IPR045322">
    <property type="entry name" value="HECTD1/TRIP12-like"/>
</dbReference>
<keyword evidence="7" id="KW-1185">Reference proteome</keyword>
<sequence>MSHHQSSINTSEEDESLHSSSEEENIYGQYRLENDFEDDFEGSDHNTFQDNDQNLVYDYANTEYDELGNRSYREADTLYYGDEGDDYGPEDDASSTDSQTSESTTFFNRRRTAPPELGGILQNIMRGASNPSQNSEGFRNIGLSELDVSFLEIIRNLNNELEHDDNTSNQPNTSSNSLHSLRNRILELSNGTLQNRHRRIHTSFFRENIFGAEREEEREQMKILIENIKNAENDPYIAMETLNQINDIVLYTVDDDFLDLFDPKILVENIASIIRSEPLKCHYELHVAASRCLANICRSNDSLIWELDTDDFFFHVKQRMVNLEVIDVVESYIDLVNALSSCCTYHILNDDILPPVYAYFDFFNKNTQIKIIEITNTCFKHCAPDIFEPVGRVISSLQDLLLVVRNNNITGGSGQYNTSSISGLIFEQIIHSYHYVCARFTNIRKLNLSKLFDLEHFTCLLNILQGKLSIKDDIRVEILDILTHTFACDEMYFFSMVDSETFPNFVLDVVKKYSIVPNEDIRETLLSMPKKVLSSLSKFIMVFLSSQLKYSFMKFRLKPSFNIQANNKKLCSKFIASMEDLFPILMEIFSISDDYEISRYTLIGIYCCVCEKQFVESSTVLYKSEFFTVLSARIYQRHKSFVQAESLECKLDDGLFLLHYMAIVKELFEKNCELQEVFEKEGIFDICNLLKAHLLTNSVVQQDAGRETKDKRVFFRDLKEVPSKNNTAITGFHDGGRHFHFETTNADDMVYFKGTEVFNEADDLCAKDFRFISEKEFANNGYVPQIKFDILEDFDLQKASSALYGITSTIFMDKSLTNIKNKALERDVMEASKILLLQHFAKNGNSISYWQSLWSSFKEVLFGNLALVSSYDLSNSGVLKLLHDILVTSPRVATEQFINVLEGAHCFPTFVKLLHATVLRTASFRLLDLKLPTANGSKEIELFDSFKLYFEFEEDFFSDQAMYRADAITVQVLGIMLAETISTALKAIERKRIRDPIVLNILDASTYDFQFSYKGVIMPDNITLLGFLFNELMKNNGGTQFFKKDIYHFKCKRIEIPDKRFVLYPSRFVAKPIQHKYVDSIHNSNIDLEQALEITLDLLNTFAQIRPDLHSKLVSSELTNKLLRQIKNPMILHGGLLPEWIPYISSKYSNIIHYNGRIKLFLMLINAKLPSVENVEDEMILDDIETPYFHYRMVNASVERGSFFSVLKLLSTSILLRNKLAISFIGEEASGPGPTLEFFSIACKQFSFKNWDIWRNSDVTPTISGFVLPSDDLEPHDMIAGDLYPKSRDDFSSEQAIKTLSIFHFLGRFVAKALHDNILLDFRFNVVFFKLALLYAKDGDSLKKNTLNDLQDGIDMIFEIDKHLGKTLQFLLDNPDKSEELNLPFYFKNNTSSGTSTEDYKIVNKDNVFQYLKDIIDYNIGSGVRPQIEAFIDGFSKLFPFDFLLLLTPEELVGLCGNVEEDWSYDTVFANIQPDHGYSINSTEIIHFVDILSSFTKHEKRLFLEFATSSPRLPIGGFKSLNPKLSIVLKYPENEDDSFDDILPSVMTCSNYFKLPKYSTREIMKDRIIQAITEGVGAFGFS</sequence>
<gene>
    <name evidence="6" type="ORF">SCODWIG_01829</name>
</gene>
<dbReference type="InterPro" id="IPR016024">
    <property type="entry name" value="ARM-type_fold"/>
</dbReference>
<keyword evidence="2 3" id="KW-0833">Ubl conjugation pathway</keyword>
<dbReference type="Proteomes" id="UP000262825">
    <property type="component" value="Unassembled WGS sequence"/>
</dbReference>
<dbReference type="Gene3D" id="3.90.1750.10">
    <property type="entry name" value="Hect, E3 ligase catalytic domains"/>
    <property type="match status" value="1"/>
</dbReference>
<dbReference type="PANTHER" id="PTHR45670:SF1">
    <property type="entry name" value="E3 UBIQUITIN-PROTEIN LIGASE HECTD1"/>
    <property type="match status" value="1"/>
</dbReference>
<feature type="compositionally biased region" description="Low complexity" evidence="4">
    <location>
        <begin position="95"/>
        <end position="105"/>
    </location>
</feature>
<evidence type="ECO:0000313" key="7">
    <source>
        <dbReference type="Proteomes" id="UP000262825"/>
    </source>
</evidence>
<dbReference type="InterPro" id="IPR035983">
    <property type="entry name" value="Hect_E3_ubiquitin_ligase"/>
</dbReference>
<dbReference type="GO" id="GO:0043161">
    <property type="term" value="P:proteasome-mediated ubiquitin-dependent protein catabolic process"/>
    <property type="evidence" value="ECO:0007669"/>
    <property type="project" value="TreeGrafter"/>
</dbReference>
<feature type="compositionally biased region" description="Polar residues" evidence="4">
    <location>
        <begin position="45"/>
        <end position="54"/>
    </location>
</feature>
<dbReference type="Pfam" id="PF00632">
    <property type="entry name" value="HECT"/>
    <property type="match status" value="1"/>
</dbReference>
<dbReference type="GO" id="GO:0000209">
    <property type="term" value="P:protein polyubiquitination"/>
    <property type="evidence" value="ECO:0007669"/>
    <property type="project" value="TreeGrafter"/>
</dbReference>
<dbReference type="Gene3D" id="3.30.2410.10">
    <property type="entry name" value="Hect, E3 ligase catalytic domain"/>
    <property type="match status" value="1"/>
</dbReference>
<proteinExistence type="predicted"/>
<feature type="domain" description="HECT" evidence="5">
    <location>
        <begin position="1212"/>
        <end position="1582"/>
    </location>
</feature>